<keyword evidence="1" id="KW-1188">Viral release from host cell</keyword>
<evidence type="ECO:0000313" key="3">
    <source>
        <dbReference type="EMBL" id="ABF22580.1"/>
    </source>
</evidence>
<dbReference type="NCBIfam" id="TIGR02675">
    <property type="entry name" value="tape_meas_nterm"/>
    <property type="match status" value="1"/>
</dbReference>
<sequence>MAKSYTINTELNGKSVEAGLKTINSLVRATSQEANSLNKAMKISGDLSAGTRATEGLQKALKLATDRSASLKVALDKAKMDGSSANTVADLTAKLARSDAEANNLKNSLAEVNNEGSKSGGSMLDTFSKLGNIASGATAVFNVLKDTIGAVIGKGIELAKTFGSEFMKSYDQLATSNLTLKNTLKDGEKGLADYNAEMKKAPALVRAQKSELDQMAATLAAYGDVTGKEAFSIANAINAVGDSVGANIEQQKGFTTALGQAMTAGKLMAQDFNQMSQTALGKQFKNALIDAKNELSNVGITSEQVSEKLKKGEYSAKNFSTVFGADWAKNMAKAMESSTGLKTNVSMVNDALKNGKISTEQLSQVLGGDYLEKLTAAANANKEGAVTSETFRQAMEDGAFTSDVLQAALGKLIEQGEKVPQVFTTFEQVKMSIQNAFYTGAVEAFMEKMVGSKDKLNEFGQAATEFAQNAGAQLGSALGIAAQKVGEFIDANGGISGIMSTMTEWVTKAGKVLQSMAEDVLVVIGNVLSLTKTRSELEAMGFKYDELGQTIVGWSAQSEKAKKKQEEIINKLQESTNPLAQYKTKVEDAGKATGNLEVTGEAGKRGIDKTKFALDNAFPSFGKVEGAARKAGSEISNIPKNTYVNVDTSGAVSNLSWLISWTDTASARLRGLNSNVGNYGRQIEMRDDSGKINPLIASNYGALRASQLYGSLEHYSAANAATRRQPPPPPTRATNFGSGAIQINVTGGNTDKAVAELEAKLRRLGIRIN</sequence>
<dbReference type="GO" id="GO:0098003">
    <property type="term" value="P:viral tail assembly"/>
    <property type="evidence" value="ECO:0007669"/>
    <property type="project" value="UniProtKB-KW"/>
</dbReference>
<protein>
    <submittedName>
        <fullName evidence="3">Tail tape measure protein</fullName>
    </submittedName>
</protein>
<evidence type="ECO:0000256" key="2">
    <source>
        <dbReference type="SAM" id="Coils"/>
    </source>
</evidence>
<dbReference type="OrthoDB" id="1031at10239"/>
<keyword evidence="2" id="KW-0175">Coiled coil</keyword>
<keyword evidence="1" id="KW-1245">Viral tail assembly</keyword>
<name>Q0GXU6_9CAUD</name>
<organism evidence="3 4">
    <name type="scientific">Lactococcus phage Q54</name>
    <dbReference type="NCBI Taxonomy" id="382685"/>
    <lineage>
        <taxon>Viruses</taxon>
        <taxon>Duplodnaviria</taxon>
        <taxon>Heunggongvirae</taxon>
        <taxon>Uroviricota</taxon>
        <taxon>Caudoviricetes</taxon>
        <taxon>Questintvirus</taxon>
        <taxon>Questintvirus Q54</taxon>
    </lineage>
</organism>
<reference evidence="3 4" key="1">
    <citation type="journal article" date="2006" name="J. Bacteriol.">
        <title>Genome sequence and global gene expression of Q54, a new phage species linking the 936 and c2 phage species of Lactococcus lactis.</title>
        <authorList>
            <person name="Fortier L.C."/>
            <person name="Bransi A."/>
            <person name="Moineau S."/>
        </authorList>
    </citation>
    <scope>NUCLEOTIDE SEQUENCE</scope>
</reference>
<feature type="coiled-coil region" evidence="2">
    <location>
        <begin position="88"/>
        <end position="115"/>
    </location>
</feature>
<accession>Q0GXU6</accession>
<dbReference type="EMBL" id="DQ490056">
    <property type="protein sequence ID" value="ABF22580.1"/>
    <property type="molecule type" value="Genomic_DNA"/>
</dbReference>
<proteinExistence type="predicted"/>
<evidence type="ECO:0000313" key="4">
    <source>
        <dbReference type="Proteomes" id="UP000001250"/>
    </source>
</evidence>
<dbReference type="GeneID" id="5130596"/>
<dbReference type="InterPro" id="IPR013491">
    <property type="entry name" value="Tape_meas_N"/>
</dbReference>
<dbReference type="Proteomes" id="UP000001250">
    <property type="component" value="Segment"/>
</dbReference>
<evidence type="ECO:0000256" key="1">
    <source>
        <dbReference type="ARBA" id="ARBA00022465"/>
    </source>
</evidence>
<dbReference type="RefSeq" id="YP_762595.1">
    <property type="nucleotide sequence ID" value="NC_008364.1"/>
</dbReference>
<dbReference type="KEGG" id="vg:5130596"/>
<keyword evidence="4" id="KW-1185">Reference proteome</keyword>